<reference evidence="9 10" key="1">
    <citation type="journal article" date="2016" name="Mol. Biol. Evol.">
        <title>Comparative Genomics of Early-Diverging Mushroom-Forming Fungi Provides Insights into the Origins of Lignocellulose Decay Capabilities.</title>
        <authorList>
            <person name="Nagy L.G."/>
            <person name="Riley R."/>
            <person name="Tritt A."/>
            <person name="Adam C."/>
            <person name="Daum C."/>
            <person name="Floudas D."/>
            <person name="Sun H."/>
            <person name="Yadav J.S."/>
            <person name="Pangilinan J."/>
            <person name="Larsson K.H."/>
            <person name="Matsuura K."/>
            <person name="Barry K."/>
            <person name="Labutti K."/>
            <person name="Kuo R."/>
            <person name="Ohm R.A."/>
            <person name="Bhattacharya S.S."/>
            <person name="Shirouzu T."/>
            <person name="Yoshinaga Y."/>
            <person name="Martin F.M."/>
            <person name="Grigoriev I.V."/>
            <person name="Hibbett D.S."/>
        </authorList>
    </citation>
    <scope>NUCLEOTIDE SEQUENCE [LARGE SCALE GENOMIC DNA]</scope>
    <source>
        <strain evidence="9 10">HHB12733</strain>
    </source>
</reference>
<evidence type="ECO:0000256" key="1">
    <source>
        <dbReference type="ARBA" id="ARBA00022664"/>
    </source>
</evidence>
<feature type="domain" description="CCHC-type" evidence="8">
    <location>
        <begin position="188"/>
        <end position="203"/>
    </location>
</feature>
<dbReference type="EMBL" id="KV423946">
    <property type="protein sequence ID" value="KZT58856.1"/>
    <property type="molecule type" value="Genomic_DNA"/>
</dbReference>
<keyword evidence="10" id="KW-1185">Reference proteome</keyword>
<dbReference type="InParanoid" id="A0A165H4N1"/>
<evidence type="ECO:0000256" key="4">
    <source>
        <dbReference type="ARBA" id="ARBA00022771"/>
    </source>
</evidence>
<dbReference type="FunCoup" id="A0A165H4N1">
    <property type="interactions" value="62"/>
</dbReference>
<dbReference type="PROSITE" id="PS50158">
    <property type="entry name" value="ZF_CCHC"/>
    <property type="match status" value="4"/>
</dbReference>
<keyword evidence="3" id="KW-0677">Repeat</keyword>
<dbReference type="Gene3D" id="4.10.60.10">
    <property type="entry name" value="Zinc finger, CCHC-type"/>
    <property type="match status" value="2"/>
</dbReference>
<organism evidence="9 10">
    <name type="scientific">Calocera cornea HHB12733</name>
    <dbReference type="NCBI Taxonomy" id="1353952"/>
    <lineage>
        <taxon>Eukaryota</taxon>
        <taxon>Fungi</taxon>
        <taxon>Dikarya</taxon>
        <taxon>Basidiomycota</taxon>
        <taxon>Agaricomycotina</taxon>
        <taxon>Dacrymycetes</taxon>
        <taxon>Dacrymycetales</taxon>
        <taxon>Dacrymycetaceae</taxon>
        <taxon>Calocera</taxon>
    </lineage>
</organism>
<dbReference type="PANTHER" id="PTHR46242:SF1">
    <property type="entry name" value="ZINC FINGER CCHC DOMAIN-CONTAINING PROTEIN 9"/>
    <property type="match status" value="1"/>
</dbReference>
<feature type="region of interest" description="Disordered" evidence="7">
    <location>
        <begin position="333"/>
        <end position="355"/>
    </location>
</feature>
<dbReference type="OrthoDB" id="3863715at2759"/>
<evidence type="ECO:0000256" key="6">
    <source>
        <dbReference type="PROSITE-ProRule" id="PRU00047"/>
    </source>
</evidence>
<dbReference type="STRING" id="1353952.A0A165H4N1"/>
<dbReference type="Proteomes" id="UP000076842">
    <property type="component" value="Unassembled WGS sequence"/>
</dbReference>
<feature type="compositionally biased region" description="Basic and acidic residues" evidence="7">
    <location>
        <begin position="34"/>
        <end position="43"/>
    </location>
</feature>
<keyword evidence="2" id="KW-0479">Metal-binding</keyword>
<evidence type="ECO:0000313" key="9">
    <source>
        <dbReference type="EMBL" id="KZT58856.1"/>
    </source>
</evidence>
<name>A0A165H4N1_9BASI</name>
<feature type="compositionally biased region" description="Low complexity" evidence="7">
    <location>
        <begin position="107"/>
        <end position="122"/>
    </location>
</feature>
<sequence>MTRYTNLGYRRTHVEATKLDESPNDASASADPTAVREGDADAPKKKKTHRAGKKFSKKRKREDGEEGGDKGGKESGHVGEDVEADGQRPIKKRRTGAEAAPGNDGRGSTPAIGAGTPAAPEADSGAPAVSGPAETTAPGPAPASRKQKAKPKKTFERKKFERDAKARALASEQRRLARIADRQSDTVCFACRQTGHAIRDCPNASSTASGGETTRPGKVALKGETLCYRCGSTGHTLARCRKPALAGGELPFAKCFVCGGTGHLAGQCGQNERGVYPRGGSCKLCGEVTHLAKDCPLNTRDSQGDTLVLGMTTDGGGDEDDFHVLKRRKAEIDKESTVPKASGTTTAKPKKVVKF</sequence>
<dbReference type="GO" id="GO:0005730">
    <property type="term" value="C:nucleolus"/>
    <property type="evidence" value="ECO:0007669"/>
    <property type="project" value="TreeGrafter"/>
</dbReference>
<feature type="domain" description="CCHC-type" evidence="8">
    <location>
        <begin position="282"/>
        <end position="296"/>
    </location>
</feature>
<protein>
    <recommendedName>
        <fullName evidence="8">CCHC-type domain-containing protein</fullName>
    </recommendedName>
</protein>
<accession>A0A165H4N1</accession>
<feature type="region of interest" description="Disordered" evidence="7">
    <location>
        <begin position="1"/>
        <end position="167"/>
    </location>
</feature>
<dbReference type="PANTHER" id="PTHR46242">
    <property type="entry name" value="ZINC FINGER CCHC DOMAIN-CONTAINING PROTEIN 9 ZCCHC9"/>
    <property type="match status" value="1"/>
</dbReference>
<dbReference type="Pfam" id="PF00098">
    <property type="entry name" value="zf-CCHC"/>
    <property type="match status" value="2"/>
</dbReference>
<dbReference type="GO" id="GO:0008270">
    <property type="term" value="F:zinc ion binding"/>
    <property type="evidence" value="ECO:0007669"/>
    <property type="project" value="UniProtKB-KW"/>
</dbReference>
<keyword evidence="4 6" id="KW-0863">Zinc-finger</keyword>
<evidence type="ECO:0000256" key="2">
    <source>
        <dbReference type="ARBA" id="ARBA00022723"/>
    </source>
</evidence>
<evidence type="ECO:0000256" key="7">
    <source>
        <dbReference type="SAM" id="MobiDB-lite"/>
    </source>
</evidence>
<dbReference type="InterPro" id="IPR042246">
    <property type="entry name" value="ZCCHC9"/>
</dbReference>
<evidence type="ECO:0000313" key="10">
    <source>
        <dbReference type="Proteomes" id="UP000076842"/>
    </source>
</evidence>
<feature type="compositionally biased region" description="Basic and acidic residues" evidence="7">
    <location>
        <begin position="153"/>
        <end position="167"/>
    </location>
</feature>
<dbReference type="GO" id="GO:0003676">
    <property type="term" value="F:nucleic acid binding"/>
    <property type="evidence" value="ECO:0007669"/>
    <property type="project" value="InterPro"/>
</dbReference>
<feature type="compositionally biased region" description="Basic and acidic residues" evidence="7">
    <location>
        <begin position="61"/>
        <end position="88"/>
    </location>
</feature>
<dbReference type="AlphaFoldDB" id="A0A165H4N1"/>
<feature type="compositionally biased region" description="Basic and acidic residues" evidence="7">
    <location>
        <begin position="12"/>
        <end position="21"/>
    </location>
</feature>
<evidence type="ECO:0000256" key="5">
    <source>
        <dbReference type="ARBA" id="ARBA00022833"/>
    </source>
</evidence>
<proteinExistence type="predicted"/>
<dbReference type="GO" id="GO:0006397">
    <property type="term" value="P:mRNA processing"/>
    <property type="evidence" value="ECO:0007669"/>
    <property type="project" value="UniProtKB-KW"/>
</dbReference>
<keyword evidence="1" id="KW-0507">mRNA processing</keyword>
<keyword evidence="5" id="KW-0862">Zinc</keyword>
<feature type="domain" description="CCHC-type" evidence="8">
    <location>
        <begin position="227"/>
        <end position="242"/>
    </location>
</feature>
<evidence type="ECO:0000256" key="3">
    <source>
        <dbReference type="ARBA" id="ARBA00022737"/>
    </source>
</evidence>
<dbReference type="FunFam" id="4.10.60.10:FF:000091">
    <property type="entry name" value="Zinc finger CCHC-type-containing 9"/>
    <property type="match status" value="1"/>
</dbReference>
<feature type="domain" description="CCHC-type" evidence="8">
    <location>
        <begin position="254"/>
        <end position="268"/>
    </location>
</feature>
<gene>
    <name evidence="9" type="ORF">CALCODRAFT_494304</name>
</gene>
<feature type="compositionally biased region" description="Basic residues" evidence="7">
    <location>
        <begin position="44"/>
        <end position="60"/>
    </location>
</feature>
<evidence type="ECO:0000259" key="8">
    <source>
        <dbReference type="PROSITE" id="PS50158"/>
    </source>
</evidence>
<dbReference type="SMART" id="SM00343">
    <property type="entry name" value="ZnF_C2HC"/>
    <property type="match status" value="4"/>
</dbReference>
<dbReference type="InterPro" id="IPR036875">
    <property type="entry name" value="Znf_CCHC_sf"/>
</dbReference>
<dbReference type="SUPFAM" id="SSF57756">
    <property type="entry name" value="Retrovirus zinc finger-like domains"/>
    <property type="match status" value="2"/>
</dbReference>
<dbReference type="InterPro" id="IPR001878">
    <property type="entry name" value="Znf_CCHC"/>
</dbReference>